<dbReference type="InterPro" id="IPR050109">
    <property type="entry name" value="HTH-type_TetR-like_transc_reg"/>
</dbReference>
<name>A0A9W6IY27_9HYPH</name>
<evidence type="ECO:0000256" key="2">
    <source>
        <dbReference type="PROSITE-ProRule" id="PRU00335"/>
    </source>
</evidence>
<reference evidence="5" key="1">
    <citation type="journal article" date="2014" name="Int. J. Syst. Evol. Microbiol.">
        <title>Complete genome sequence of Corynebacterium casei LMG S-19264T (=DSM 44701T), isolated from a smear-ripened cheese.</title>
        <authorList>
            <consortium name="US DOE Joint Genome Institute (JGI-PGF)"/>
            <person name="Walter F."/>
            <person name="Albersmeier A."/>
            <person name="Kalinowski J."/>
            <person name="Ruckert C."/>
        </authorList>
    </citation>
    <scope>NUCLEOTIDE SEQUENCE</scope>
    <source>
        <strain evidence="5">VKM B-1606</strain>
    </source>
</reference>
<dbReference type="RefSeq" id="WP_246482591.1">
    <property type="nucleotide sequence ID" value="NZ_BSFF01000009.1"/>
</dbReference>
<dbReference type="SUPFAM" id="SSF46689">
    <property type="entry name" value="Homeodomain-like"/>
    <property type="match status" value="1"/>
</dbReference>
<dbReference type="EMBL" id="JAFBCY010000005">
    <property type="protein sequence ID" value="MBM7853377.1"/>
    <property type="molecule type" value="Genomic_DNA"/>
</dbReference>
<dbReference type="Pfam" id="PF00440">
    <property type="entry name" value="TetR_N"/>
    <property type="match status" value="1"/>
</dbReference>
<evidence type="ECO:0000259" key="4">
    <source>
        <dbReference type="PROSITE" id="PS50977"/>
    </source>
</evidence>
<dbReference type="PROSITE" id="PS50977">
    <property type="entry name" value="HTH_TETR_2"/>
    <property type="match status" value="1"/>
</dbReference>
<gene>
    <name evidence="5" type="ORF">GCM10008170_34300</name>
    <name evidence="6" type="ORF">JOD31_003638</name>
</gene>
<evidence type="ECO:0000256" key="1">
    <source>
        <dbReference type="ARBA" id="ARBA00023125"/>
    </source>
</evidence>
<dbReference type="PRINTS" id="PR00455">
    <property type="entry name" value="HTHTETR"/>
</dbReference>
<dbReference type="InterPro" id="IPR001647">
    <property type="entry name" value="HTH_TetR"/>
</dbReference>
<dbReference type="PANTHER" id="PTHR30055">
    <property type="entry name" value="HTH-TYPE TRANSCRIPTIONAL REGULATOR RUTR"/>
    <property type="match status" value="1"/>
</dbReference>
<evidence type="ECO:0000256" key="3">
    <source>
        <dbReference type="SAM" id="MobiDB-lite"/>
    </source>
</evidence>
<evidence type="ECO:0000313" key="6">
    <source>
        <dbReference type="EMBL" id="MBM7853377.1"/>
    </source>
</evidence>
<feature type="domain" description="HTH tetR-type" evidence="4">
    <location>
        <begin position="24"/>
        <end position="83"/>
    </location>
</feature>
<reference evidence="5" key="3">
    <citation type="submission" date="2023-01" db="EMBL/GenBank/DDBJ databases">
        <authorList>
            <person name="Sun Q."/>
            <person name="Evtushenko L."/>
        </authorList>
    </citation>
    <scope>NUCLEOTIDE SEQUENCE</scope>
    <source>
        <strain evidence="5">VKM B-1606</strain>
    </source>
</reference>
<comment type="caution">
    <text evidence="5">The sequence shown here is derived from an EMBL/GenBank/DDBJ whole genome shotgun (WGS) entry which is preliminary data.</text>
</comment>
<dbReference type="Proteomes" id="UP000758856">
    <property type="component" value="Unassembled WGS sequence"/>
</dbReference>
<protein>
    <submittedName>
        <fullName evidence="6">AcrR family transcriptional regulator</fullName>
    </submittedName>
</protein>
<organism evidence="5 8">
    <name type="scientific">Methylopila capsulata</name>
    <dbReference type="NCBI Taxonomy" id="61654"/>
    <lineage>
        <taxon>Bacteria</taxon>
        <taxon>Pseudomonadati</taxon>
        <taxon>Pseudomonadota</taxon>
        <taxon>Alphaproteobacteria</taxon>
        <taxon>Hyphomicrobiales</taxon>
        <taxon>Methylopilaceae</taxon>
        <taxon>Methylopila</taxon>
    </lineage>
</organism>
<evidence type="ECO:0000313" key="7">
    <source>
        <dbReference type="Proteomes" id="UP000758856"/>
    </source>
</evidence>
<dbReference type="Gene3D" id="1.10.357.10">
    <property type="entry name" value="Tetracycline Repressor, domain 2"/>
    <property type="match status" value="1"/>
</dbReference>
<keyword evidence="7" id="KW-1185">Reference proteome</keyword>
<dbReference type="GO" id="GO:0003700">
    <property type="term" value="F:DNA-binding transcription factor activity"/>
    <property type="evidence" value="ECO:0007669"/>
    <property type="project" value="TreeGrafter"/>
</dbReference>
<dbReference type="AlphaFoldDB" id="A0A9W6IY27"/>
<dbReference type="InterPro" id="IPR009057">
    <property type="entry name" value="Homeodomain-like_sf"/>
</dbReference>
<evidence type="ECO:0000313" key="5">
    <source>
        <dbReference type="EMBL" id="GLK57410.1"/>
    </source>
</evidence>
<dbReference type="GO" id="GO:0000976">
    <property type="term" value="F:transcription cis-regulatory region binding"/>
    <property type="evidence" value="ECO:0007669"/>
    <property type="project" value="TreeGrafter"/>
</dbReference>
<proteinExistence type="predicted"/>
<sequence>MSSSPMAAGLPAQPRRRAPRLAGDARRAQIIAAACTFFADNGFSGPTRDLAASIGVTQALLYRYFDRKTDLIDAVFAEVFRDHWAEGALETLKSMANLPMVERTSAVYEGMVSHMTCTATRLLFRAGLDNYPGPIFASANRCWPIWTAMLDEWRREEGLPSLAKRPMLEGERALMLSFHNAMVMIRVREHVFHAQRVLSDAEEIRQVAETHDAGIREVLHKLHGGDAHDARSLPASDETQAAA</sequence>
<reference evidence="6 7" key="2">
    <citation type="submission" date="2021-01" db="EMBL/GenBank/DDBJ databases">
        <title>Genomic Encyclopedia of Type Strains, Phase IV (KMG-IV): sequencing the most valuable type-strain genomes for metagenomic binning, comparative biology and taxonomic classification.</title>
        <authorList>
            <person name="Goeker M."/>
        </authorList>
    </citation>
    <scope>NUCLEOTIDE SEQUENCE [LARGE SCALE GENOMIC DNA]</scope>
    <source>
        <strain evidence="6 7">DSM 6130</strain>
    </source>
</reference>
<feature type="DNA-binding region" description="H-T-H motif" evidence="2">
    <location>
        <begin position="46"/>
        <end position="65"/>
    </location>
</feature>
<evidence type="ECO:0000313" key="8">
    <source>
        <dbReference type="Proteomes" id="UP001143400"/>
    </source>
</evidence>
<dbReference type="EMBL" id="BSFF01000009">
    <property type="protein sequence ID" value="GLK57410.1"/>
    <property type="molecule type" value="Genomic_DNA"/>
</dbReference>
<feature type="region of interest" description="Disordered" evidence="3">
    <location>
        <begin position="1"/>
        <end position="20"/>
    </location>
</feature>
<dbReference type="Proteomes" id="UP001143400">
    <property type="component" value="Unassembled WGS sequence"/>
</dbReference>
<keyword evidence="1 2" id="KW-0238">DNA-binding</keyword>
<accession>A0A9W6IY27</accession>
<dbReference type="PANTHER" id="PTHR30055:SF181">
    <property type="entry name" value="BLR6905 PROTEIN"/>
    <property type="match status" value="1"/>
</dbReference>